<dbReference type="AlphaFoldDB" id="A0AAW0B6G5"/>
<evidence type="ECO:0008006" key="3">
    <source>
        <dbReference type="Google" id="ProtNLM"/>
    </source>
</evidence>
<protein>
    <recommendedName>
        <fullName evidence="3">F-box domain-containing protein</fullName>
    </recommendedName>
</protein>
<dbReference type="Proteomes" id="UP001362999">
    <property type="component" value="Unassembled WGS sequence"/>
</dbReference>
<dbReference type="SUPFAM" id="SSF52047">
    <property type="entry name" value="RNI-like"/>
    <property type="match status" value="1"/>
</dbReference>
<dbReference type="Gene3D" id="3.80.10.10">
    <property type="entry name" value="Ribonuclease Inhibitor"/>
    <property type="match status" value="1"/>
</dbReference>
<keyword evidence="2" id="KW-1185">Reference proteome</keyword>
<sequence length="470" mass="52716">MALPQIPEIICQIATELDDILDVSSLSRCDRFTNGAVTPVLFRHIAIPARCLPQLAQRFMATPEVASMCRSLEIVYLQLGSDRRLKQPNLLDDSYNHPCDVISQAMSTILLEIAKHGRLERFDCLDARVLSFVLNPRCWTALSSLGCNLKELSIAVFESELQDFEIFVESSTLPRLQTLRLNLSSSDTTCIVKFVSQLLALQHLHLECLSPHYLAFVTYHPLLRTLFLDTNSRAPALPPDFLARHPTIERLYLDSCPVFCCDDTSLPNLKALAIGQQSVEGLAFLFGSFATARREIKHLRLNQMPSLNLPVTQNILRVTGSSLTCLEIDCCTIEEYRRLESQHIQQLPNLAPGLLELALFARSPQLPLVLTWTAKDLTHALAVLDQPWRLQVLRFYDLGKSGSVLPDSLLHNLGAVPPALRYIYWDVHPDPKMYSLERIGGINSAVAMSDPLPQKANVDWTCDSILDHLS</sequence>
<reference evidence="1 2" key="1">
    <citation type="journal article" date="2024" name="J Genomics">
        <title>Draft genome sequencing and assembly of Favolaschia claudopus CIRM-BRFM 2984 isolated from oak limbs.</title>
        <authorList>
            <person name="Navarro D."/>
            <person name="Drula E."/>
            <person name="Chaduli D."/>
            <person name="Cazenave R."/>
            <person name="Ahrendt S."/>
            <person name="Wang J."/>
            <person name="Lipzen A."/>
            <person name="Daum C."/>
            <person name="Barry K."/>
            <person name="Grigoriev I.V."/>
            <person name="Favel A."/>
            <person name="Rosso M.N."/>
            <person name="Martin F."/>
        </authorList>
    </citation>
    <scope>NUCLEOTIDE SEQUENCE [LARGE SCALE GENOMIC DNA]</scope>
    <source>
        <strain evidence="1 2">CIRM-BRFM 2984</strain>
    </source>
</reference>
<dbReference type="InterPro" id="IPR032675">
    <property type="entry name" value="LRR_dom_sf"/>
</dbReference>
<organism evidence="1 2">
    <name type="scientific">Favolaschia claudopus</name>
    <dbReference type="NCBI Taxonomy" id="2862362"/>
    <lineage>
        <taxon>Eukaryota</taxon>
        <taxon>Fungi</taxon>
        <taxon>Dikarya</taxon>
        <taxon>Basidiomycota</taxon>
        <taxon>Agaricomycotina</taxon>
        <taxon>Agaricomycetes</taxon>
        <taxon>Agaricomycetidae</taxon>
        <taxon>Agaricales</taxon>
        <taxon>Marasmiineae</taxon>
        <taxon>Mycenaceae</taxon>
        <taxon>Favolaschia</taxon>
    </lineage>
</organism>
<evidence type="ECO:0000313" key="1">
    <source>
        <dbReference type="EMBL" id="KAK7021230.1"/>
    </source>
</evidence>
<name>A0AAW0B6G5_9AGAR</name>
<gene>
    <name evidence="1" type="ORF">R3P38DRAFT_1155412</name>
</gene>
<accession>A0AAW0B6G5</accession>
<dbReference type="EMBL" id="JAWWNJ010000039">
    <property type="protein sequence ID" value="KAK7021230.1"/>
    <property type="molecule type" value="Genomic_DNA"/>
</dbReference>
<evidence type="ECO:0000313" key="2">
    <source>
        <dbReference type="Proteomes" id="UP001362999"/>
    </source>
</evidence>
<comment type="caution">
    <text evidence="1">The sequence shown here is derived from an EMBL/GenBank/DDBJ whole genome shotgun (WGS) entry which is preliminary data.</text>
</comment>
<proteinExistence type="predicted"/>